<feature type="transmembrane region" description="Helical" evidence="6">
    <location>
        <begin position="45"/>
        <end position="68"/>
    </location>
</feature>
<dbReference type="InterPro" id="IPR036259">
    <property type="entry name" value="MFS_trans_sf"/>
</dbReference>
<dbReference type="PANTHER" id="PTHR43124:SF3">
    <property type="entry name" value="CHLORAMPHENICOL EFFLUX PUMP RV0191"/>
    <property type="match status" value="1"/>
</dbReference>
<dbReference type="RefSeq" id="WP_078924240.1">
    <property type="nucleotide sequence ID" value="NZ_FUYB01000032.1"/>
</dbReference>
<keyword evidence="2" id="KW-1003">Cell membrane</keyword>
<evidence type="ECO:0000259" key="7">
    <source>
        <dbReference type="PROSITE" id="PS50850"/>
    </source>
</evidence>
<feature type="transmembrane region" description="Helical" evidence="6">
    <location>
        <begin position="108"/>
        <end position="127"/>
    </location>
</feature>
<feature type="domain" description="Major facilitator superfamily (MFS) profile" evidence="7">
    <location>
        <begin position="11"/>
        <end position="406"/>
    </location>
</feature>
<feature type="transmembrane region" description="Helical" evidence="6">
    <location>
        <begin position="80"/>
        <end position="102"/>
    </location>
</feature>
<dbReference type="Proteomes" id="UP000190460">
    <property type="component" value="Unassembled WGS sequence"/>
</dbReference>
<dbReference type="InterPro" id="IPR050189">
    <property type="entry name" value="MFS_Efflux_Transporters"/>
</dbReference>
<keyword evidence="5 6" id="KW-0472">Membrane</keyword>
<feature type="transmembrane region" description="Helical" evidence="6">
    <location>
        <begin position="7"/>
        <end position="25"/>
    </location>
</feature>
<feature type="transmembrane region" description="Helical" evidence="6">
    <location>
        <begin position="254"/>
        <end position="271"/>
    </location>
</feature>
<dbReference type="PANTHER" id="PTHR43124">
    <property type="entry name" value="PURINE EFFLUX PUMP PBUE"/>
    <property type="match status" value="1"/>
</dbReference>
<evidence type="ECO:0000256" key="6">
    <source>
        <dbReference type="SAM" id="Phobius"/>
    </source>
</evidence>
<feature type="transmembrane region" description="Helical" evidence="6">
    <location>
        <begin position="134"/>
        <end position="154"/>
    </location>
</feature>
<evidence type="ECO:0000256" key="4">
    <source>
        <dbReference type="ARBA" id="ARBA00022989"/>
    </source>
</evidence>
<proteinExistence type="predicted"/>
<organism evidence="8 9">
    <name type="scientific">Thiothrix eikelboomii</name>
    <dbReference type="NCBI Taxonomy" id="92487"/>
    <lineage>
        <taxon>Bacteria</taxon>
        <taxon>Pseudomonadati</taxon>
        <taxon>Pseudomonadota</taxon>
        <taxon>Gammaproteobacteria</taxon>
        <taxon>Thiotrichales</taxon>
        <taxon>Thiotrichaceae</taxon>
        <taxon>Thiothrix</taxon>
    </lineage>
</organism>
<dbReference type="GO" id="GO:0022857">
    <property type="term" value="F:transmembrane transporter activity"/>
    <property type="evidence" value="ECO:0007669"/>
    <property type="project" value="InterPro"/>
</dbReference>
<name>A0A1T4Y2V9_9GAMM</name>
<dbReference type="STRING" id="92487.SAMN02745130_03818"/>
<dbReference type="Pfam" id="PF07690">
    <property type="entry name" value="MFS_1"/>
    <property type="match status" value="1"/>
</dbReference>
<comment type="subcellular location">
    <subcellularLocation>
        <location evidence="1">Cell membrane</location>
        <topology evidence="1">Multi-pass membrane protein</topology>
    </subcellularLocation>
</comment>
<dbReference type="SUPFAM" id="SSF103473">
    <property type="entry name" value="MFS general substrate transporter"/>
    <property type="match status" value="1"/>
</dbReference>
<evidence type="ECO:0000313" key="9">
    <source>
        <dbReference type="Proteomes" id="UP000190460"/>
    </source>
</evidence>
<dbReference type="InterPro" id="IPR020846">
    <property type="entry name" value="MFS_dom"/>
</dbReference>
<dbReference type="InterPro" id="IPR011701">
    <property type="entry name" value="MFS"/>
</dbReference>
<dbReference type="EMBL" id="FUYB01000032">
    <property type="protein sequence ID" value="SKA95808.1"/>
    <property type="molecule type" value="Genomic_DNA"/>
</dbReference>
<evidence type="ECO:0000256" key="1">
    <source>
        <dbReference type="ARBA" id="ARBA00004651"/>
    </source>
</evidence>
<reference evidence="8 9" key="1">
    <citation type="submission" date="2017-02" db="EMBL/GenBank/DDBJ databases">
        <authorList>
            <person name="Peterson S.W."/>
        </authorList>
    </citation>
    <scope>NUCLEOTIDE SEQUENCE [LARGE SCALE GENOMIC DNA]</scope>
    <source>
        <strain evidence="8 9">ATCC 49788</strain>
    </source>
</reference>
<keyword evidence="3 6" id="KW-0812">Transmembrane</keyword>
<feature type="transmembrane region" description="Helical" evidence="6">
    <location>
        <begin position="378"/>
        <end position="400"/>
    </location>
</feature>
<feature type="transmembrane region" description="Helical" evidence="6">
    <location>
        <begin position="283"/>
        <end position="302"/>
    </location>
</feature>
<feature type="transmembrane region" description="Helical" evidence="6">
    <location>
        <begin position="341"/>
        <end position="366"/>
    </location>
</feature>
<keyword evidence="4 6" id="KW-1133">Transmembrane helix</keyword>
<dbReference type="Gene3D" id="1.20.1250.20">
    <property type="entry name" value="MFS general substrate transporter like domains"/>
    <property type="match status" value="2"/>
</dbReference>
<dbReference type="GO" id="GO:0005886">
    <property type="term" value="C:plasma membrane"/>
    <property type="evidence" value="ECO:0007669"/>
    <property type="project" value="UniProtKB-SubCell"/>
</dbReference>
<dbReference type="PROSITE" id="PS50850">
    <property type="entry name" value="MFS"/>
    <property type="match status" value="1"/>
</dbReference>
<feature type="transmembrane region" description="Helical" evidence="6">
    <location>
        <begin position="308"/>
        <end position="329"/>
    </location>
</feature>
<evidence type="ECO:0000313" key="8">
    <source>
        <dbReference type="EMBL" id="SKA95808.1"/>
    </source>
</evidence>
<evidence type="ECO:0000256" key="3">
    <source>
        <dbReference type="ARBA" id="ARBA00022692"/>
    </source>
</evidence>
<dbReference type="AlphaFoldDB" id="A0A1T4Y2V9"/>
<accession>A0A1T4Y2V9</accession>
<gene>
    <name evidence="8" type="ORF">SAMN02745130_03818</name>
</gene>
<protein>
    <submittedName>
        <fullName evidence="8">Sugar phosphate permease</fullName>
    </submittedName>
</protein>
<evidence type="ECO:0000256" key="5">
    <source>
        <dbReference type="ARBA" id="ARBA00023136"/>
    </source>
</evidence>
<feature type="transmembrane region" description="Helical" evidence="6">
    <location>
        <begin position="213"/>
        <end position="234"/>
    </location>
</feature>
<dbReference type="OrthoDB" id="5291895at2"/>
<keyword evidence="9" id="KW-1185">Reference proteome</keyword>
<feature type="transmembrane region" description="Helical" evidence="6">
    <location>
        <begin position="166"/>
        <end position="185"/>
    </location>
</feature>
<sequence length="410" mass="45139">MNLSPSLLARIFIPFALGYFLSYLYRVVNTIIAGDLSKDMQLDAGQLGLLTSTYLISFAAVQLPLGILLDRYGPRKIEALLLLFAAAGALVFAMAQSLGWLIVGRALIGFGVSACLMAAFKAFVQWFPKEKLPLVNGLQFTAGGFGILAASTPVEFALTFTDWRGVFIGLALLTLIVSLLVFFVVPDKPMPPNRASLKEHISGILHIFTSRQFWGISPWAVSTQASFLSIMSLWAGPWLRDVAGLERAEIAPVLSWLAIGVIAGYFFLGVIAERLNRYGFSTLHVASIGLVMFILVQLALIFEWTSLATFWWVLFGFFGTTGVLAYAYLSQQFAPELAGRVNTALNLLVFVFAFIAQWGIGVVINWYSEGNTEHYSQFGYQVAFSIALVLQVITMLWYFWQARAAGSSKV</sequence>
<evidence type="ECO:0000256" key="2">
    <source>
        <dbReference type="ARBA" id="ARBA00022475"/>
    </source>
</evidence>